<protein>
    <recommendedName>
        <fullName evidence="4">Phorbol-ester/DAG-type domain-containing protein</fullName>
    </recommendedName>
</protein>
<gene>
    <name evidence="5" type="ORF">M0R45_017644</name>
</gene>
<dbReference type="Proteomes" id="UP001457282">
    <property type="component" value="Unassembled WGS sequence"/>
</dbReference>
<dbReference type="PANTHER" id="PTHR32410">
    <property type="entry name" value="CYSTEINE/HISTIDINE-RICH C1 DOMAIN FAMILY PROTEIN"/>
    <property type="match status" value="1"/>
</dbReference>
<feature type="domain" description="Phorbol-ester/DAG-type" evidence="4">
    <location>
        <begin position="140"/>
        <end position="184"/>
    </location>
</feature>
<dbReference type="EMBL" id="JBEDUW010000003">
    <property type="protein sequence ID" value="KAK9941015.1"/>
    <property type="molecule type" value="Genomic_DNA"/>
</dbReference>
<dbReference type="GO" id="GO:0046872">
    <property type="term" value="F:metal ion binding"/>
    <property type="evidence" value="ECO:0007669"/>
    <property type="project" value="UniProtKB-KW"/>
</dbReference>
<keyword evidence="6" id="KW-1185">Reference proteome</keyword>
<dbReference type="InterPro" id="IPR004146">
    <property type="entry name" value="DC1"/>
</dbReference>
<keyword evidence="2" id="KW-0677">Repeat</keyword>
<sequence length="204" mass="23195">MDNHEITHFSHEHPLVFKDLEEKDYAAAGPGLIGCSMCADPVEIGPSYSCNQCSDFIVHKSCADLPREFLQHPAHREHPLILRRPVHSLKRPSLRPQCEGCQCDYVDPNTFIYSCSQCSFSLHLKCCFNLLAIIAHENHKHKFAVNWKTMSRCDVCCTDEAWYMCSICQMTVHKECASLESYVKITAHHHPLTQLALSRQSAHG</sequence>
<comment type="caution">
    <text evidence="5">The sequence shown here is derived from an EMBL/GenBank/DDBJ whole genome shotgun (WGS) entry which is preliminary data.</text>
</comment>
<evidence type="ECO:0000259" key="4">
    <source>
        <dbReference type="PROSITE" id="PS50081"/>
    </source>
</evidence>
<dbReference type="PANTHER" id="PTHR32410:SF216">
    <property type="entry name" value="PHORBOL-ESTER_DAG-TYPE DOMAIN-CONTAINING PROTEIN"/>
    <property type="match status" value="1"/>
</dbReference>
<dbReference type="AlphaFoldDB" id="A0AAW1XWC0"/>
<proteinExistence type="predicted"/>
<evidence type="ECO:0000313" key="6">
    <source>
        <dbReference type="Proteomes" id="UP001457282"/>
    </source>
</evidence>
<name>A0AAW1XWC0_RUBAR</name>
<reference evidence="5 6" key="1">
    <citation type="journal article" date="2023" name="G3 (Bethesda)">
        <title>A chromosome-length genome assembly and annotation of blackberry (Rubus argutus, cv. 'Hillquist').</title>
        <authorList>
            <person name="Bruna T."/>
            <person name="Aryal R."/>
            <person name="Dudchenko O."/>
            <person name="Sargent D.J."/>
            <person name="Mead D."/>
            <person name="Buti M."/>
            <person name="Cavallini A."/>
            <person name="Hytonen T."/>
            <person name="Andres J."/>
            <person name="Pham M."/>
            <person name="Weisz D."/>
            <person name="Mascagni F."/>
            <person name="Usai G."/>
            <person name="Natali L."/>
            <person name="Bassil N."/>
            <person name="Fernandez G.E."/>
            <person name="Lomsadze A."/>
            <person name="Armour M."/>
            <person name="Olukolu B."/>
            <person name="Poorten T."/>
            <person name="Britton C."/>
            <person name="Davik J."/>
            <person name="Ashrafi H."/>
            <person name="Aiden E.L."/>
            <person name="Borodovsky M."/>
            <person name="Worthington M."/>
        </authorList>
    </citation>
    <scope>NUCLEOTIDE SEQUENCE [LARGE SCALE GENOMIC DNA]</scope>
    <source>
        <strain evidence="5">PI 553951</strain>
    </source>
</reference>
<keyword evidence="1" id="KW-0479">Metal-binding</keyword>
<evidence type="ECO:0000256" key="3">
    <source>
        <dbReference type="ARBA" id="ARBA00022833"/>
    </source>
</evidence>
<dbReference type="InterPro" id="IPR046349">
    <property type="entry name" value="C1-like_sf"/>
</dbReference>
<dbReference type="Pfam" id="PF03107">
    <property type="entry name" value="C1_2"/>
    <property type="match status" value="2"/>
</dbReference>
<keyword evidence="3" id="KW-0862">Zinc</keyword>
<dbReference type="InterPro" id="IPR053192">
    <property type="entry name" value="Vacuole_Formation_Reg"/>
</dbReference>
<evidence type="ECO:0000256" key="1">
    <source>
        <dbReference type="ARBA" id="ARBA00022723"/>
    </source>
</evidence>
<accession>A0AAW1XWC0</accession>
<evidence type="ECO:0000313" key="5">
    <source>
        <dbReference type="EMBL" id="KAK9941015.1"/>
    </source>
</evidence>
<evidence type="ECO:0000256" key="2">
    <source>
        <dbReference type="ARBA" id="ARBA00022737"/>
    </source>
</evidence>
<dbReference type="InterPro" id="IPR002219">
    <property type="entry name" value="PKC_DAG/PE"/>
</dbReference>
<dbReference type="PROSITE" id="PS50081">
    <property type="entry name" value="ZF_DAG_PE_2"/>
    <property type="match status" value="1"/>
</dbReference>
<organism evidence="5 6">
    <name type="scientific">Rubus argutus</name>
    <name type="common">Southern blackberry</name>
    <dbReference type="NCBI Taxonomy" id="59490"/>
    <lineage>
        <taxon>Eukaryota</taxon>
        <taxon>Viridiplantae</taxon>
        <taxon>Streptophyta</taxon>
        <taxon>Embryophyta</taxon>
        <taxon>Tracheophyta</taxon>
        <taxon>Spermatophyta</taxon>
        <taxon>Magnoliopsida</taxon>
        <taxon>eudicotyledons</taxon>
        <taxon>Gunneridae</taxon>
        <taxon>Pentapetalae</taxon>
        <taxon>rosids</taxon>
        <taxon>fabids</taxon>
        <taxon>Rosales</taxon>
        <taxon>Rosaceae</taxon>
        <taxon>Rosoideae</taxon>
        <taxon>Rosoideae incertae sedis</taxon>
        <taxon>Rubus</taxon>
    </lineage>
</organism>
<dbReference type="SUPFAM" id="SSF57889">
    <property type="entry name" value="Cysteine-rich domain"/>
    <property type="match status" value="2"/>
</dbReference>